<dbReference type="OrthoDB" id="1354233at2"/>
<dbReference type="KEGG" id="chk:D4L85_10295"/>
<accession>A0A385SJ44</accession>
<reference evidence="2" key="1">
    <citation type="submission" date="2018-09" db="EMBL/GenBank/DDBJ databases">
        <title>Chryseolinea sp. KIS68-18 isolated from soil.</title>
        <authorList>
            <person name="Weon H.-Y."/>
            <person name="Kwon S.-W."/>
            <person name="Lee S.A."/>
        </authorList>
    </citation>
    <scope>NUCLEOTIDE SEQUENCE [LARGE SCALE GENOMIC DNA]</scope>
    <source>
        <strain evidence="2">KIS68-18</strain>
    </source>
</reference>
<sequence length="183" mass="21228">MKNSALRRNVLFHLSALLFCSSCQYERGFEVYRVKEIYPDLIKASACRYCLDPTKDVLFDEPLIERSDVEYFDWNSQRVQLNEAGRAKIQRLKIPLEGLPVAVVVDGKPIYGFWLWNLYSSFGCDSVYTYPMLGFKIGFGLPDGNTYGEDPRFDNRLKDCLIRDGLLEYEPFQQRDQGVEILP</sequence>
<dbReference type="EMBL" id="CP032382">
    <property type="protein sequence ID" value="AYB30944.1"/>
    <property type="molecule type" value="Genomic_DNA"/>
</dbReference>
<proteinExistence type="predicted"/>
<evidence type="ECO:0000313" key="2">
    <source>
        <dbReference type="Proteomes" id="UP000266183"/>
    </source>
</evidence>
<dbReference type="RefSeq" id="WP_119754238.1">
    <property type="nucleotide sequence ID" value="NZ_CP032382.1"/>
</dbReference>
<gene>
    <name evidence="1" type="ORF">D4L85_10295</name>
</gene>
<protein>
    <submittedName>
        <fullName evidence="1">Uncharacterized protein</fullName>
    </submittedName>
</protein>
<dbReference type="Proteomes" id="UP000266183">
    <property type="component" value="Chromosome"/>
</dbReference>
<evidence type="ECO:0000313" key="1">
    <source>
        <dbReference type="EMBL" id="AYB30944.1"/>
    </source>
</evidence>
<name>A0A385SJ44_9BACT</name>
<keyword evidence="2" id="KW-1185">Reference proteome</keyword>
<dbReference type="AlphaFoldDB" id="A0A385SJ44"/>
<organism evidence="1 2">
    <name type="scientific">Chryseolinea soli</name>
    <dbReference type="NCBI Taxonomy" id="2321403"/>
    <lineage>
        <taxon>Bacteria</taxon>
        <taxon>Pseudomonadati</taxon>
        <taxon>Bacteroidota</taxon>
        <taxon>Cytophagia</taxon>
        <taxon>Cytophagales</taxon>
        <taxon>Fulvivirgaceae</taxon>
        <taxon>Chryseolinea</taxon>
    </lineage>
</organism>